<feature type="domain" description="SUEL-type lectin" evidence="1">
    <location>
        <begin position="37"/>
        <end position="122"/>
    </location>
</feature>
<comment type="caution">
    <text evidence="2">The sequence shown here is derived from an EMBL/GenBank/DDBJ whole genome shotgun (WGS) entry which is preliminary data.</text>
</comment>
<evidence type="ECO:0000313" key="2">
    <source>
        <dbReference type="EMBL" id="OQR88568.1"/>
    </source>
</evidence>
<accession>A0A1V9YS69</accession>
<dbReference type="Proteomes" id="UP000243579">
    <property type="component" value="Unassembled WGS sequence"/>
</dbReference>
<protein>
    <recommendedName>
        <fullName evidence="1">SUEL-type lectin domain-containing protein</fullName>
    </recommendedName>
</protein>
<dbReference type="InterPro" id="IPR000922">
    <property type="entry name" value="Lectin_gal-bd_dom"/>
</dbReference>
<dbReference type="AlphaFoldDB" id="A0A1V9YS69"/>
<dbReference type="GO" id="GO:0030246">
    <property type="term" value="F:carbohydrate binding"/>
    <property type="evidence" value="ECO:0007669"/>
    <property type="project" value="InterPro"/>
</dbReference>
<sequence length="197" mass="20450">MCTSRAPYFGGDPCPGVEKHLAAQVKCVDPHLVGGLVADGSDLAMTCPPGESIGKILFASYGTPTGDLSLFQSGWCESTYSTDVVKTLCLNEPFCTIPVNAGQFSDPCVGTDKSLAVEARCWATSPPTPDANSISGTADEHDTLVLECPSPDFVIGSINFASYGTPGGNSTDGFTSTWCDAQTTVPIVSDLCIGQPI</sequence>
<organism evidence="2 3">
    <name type="scientific">Achlya hypogyna</name>
    <name type="common">Oomycete</name>
    <name type="synonym">Protoachlya hypogyna</name>
    <dbReference type="NCBI Taxonomy" id="1202772"/>
    <lineage>
        <taxon>Eukaryota</taxon>
        <taxon>Sar</taxon>
        <taxon>Stramenopiles</taxon>
        <taxon>Oomycota</taxon>
        <taxon>Saprolegniomycetes</taxon>
        <taxon>Saprolegniales</taxon>
        <taxon>Achlyaceae</taxon>
        <taxon>Achlya</taxon>
    </lineage>
</organism>
<dbReference type="OrthoDB" id="1100386at2759"/>
<name>A0A1V9YS69_ACHHY</name>
<keyword evidence="3" id="KW-1185">Reference proteome</keyword>
<reference evidence="2 3" key="1">
    <citation type="journal article" date="2014" name="Genome Biol. Evol.">
        <title>The secreted proteins of Achlya hypogyna and Thraustotheca clavata identify the ancestral oomycete secretome and reveal gene acquisitions by horizontal gene transfer.</title>
        <authorList>
            <person name="Misner I."/>
            <person name="Blouin N."/>
            <person name="Leonard G."/>
            <person name="Richards T.A."/>
            <person name="Lane C.E."/>
        </authorList>
    </citation>
    <scope>NUCLEOTIDE SEQUENCE [LARGE SCALE GENOMIC DNA]</scope>
    <source>
        <strain evidence="2 3">ATCC 48635</strain>
    </source>
</reference>
<dbReference type="InterPro" id="IPR043159">
    <property type="entry name" value="Lectin_gal-bd_sf"/>
</dbReference>
<evidence type="ECO:0000259" key="1">
    <source>
        <dbReference type="PROSITE" id="PS50228"/>
    </source>
</evidence>
<dbReference type="EMBL" id="JNBR01001209">
    <property type="protein sequence ID" value="OQR88568.1"/>
    <property type="molecule type" value="Genomic_DNA"/>
</dbReference>
<dbReference type="Pfam" id="PF02140">
    <property type="entry name" value="SUEL_Lectin"/>
    <property type="match status" value="1"/>
</dbReference>
<gene>
    <name evidence="2" type="ORF">ACHHYP_06746</name>
</gene>
<dbReference type="Gene3D" id="2.60.120.740">
    <property type="match status" value="1"/>
</dbReference>
<dbReference type="PROSITE" id="PS50228">
    <property type="entry name" value="SUEL_LECTIN"/>
    <property type="match status" value="1"/>
</dbReference>
<dbReference type="CDD" id="cd22842">
    <property type="entry name" value="Gal_Rha_Lectin_BGal"/>
    <property type="match status" value="1"/>
</dbReference>
<feature type="non-terminal residue" evidence="2">
    <location>
        <position position="197"/>
    </location>
</feature>
<dbReference type="PANTHER" id="PTHR46780">
    <property type="entry name" value="PROTEIN EVA-1"/>
    <property type="match status" value="1"/>
</dbReference>
<proteinExistence type="predicted"/>
<dbReference type="STRING" id="1202772.A0A1V9YS69"/>
<evidence type="ECO:0000313" key="3">
    <source>
        <dbReference type="Proteomes" id="UP000243579"/>
    </source>
</evidence>